<feature type="compositionally biased region" description="Low complexity" evidence="1">
    <location>
        <begin position="54"/>
        <end position="70"/>
    </location>
</feature>
<dbReference type="AlphaFoldDB" id="A0AAN7GMJ5"/>
<feature type="domain" description="HTH three-helical bundle" evidence="2">
    <location>
        <begin position="172"/>
        <end position="212"/>
    </location>
</feature>
<dbReference type="Proteomes" id="UP001345219">
    <property type="component" value="Chromosome 21"/>
</dbReference>
<dbReference type="PANTHER" id="PTHR34799:SF2">
    <property type="entry name" value="OS07G0656300 PROTEIN"/>
    <property type="match status" value="1"/>
</dbReference>
<keyword evidence="4" id="KW-1185">Reference proteome</keyword>
<evidence type="ECO:0000256" key="1">
    <source>
        <dbReference type="SAM" id="MobiDB-lite"/>
    </source>
</evidence>
<reference evidence="3 4" key="1">
    <citation type="journal article" date="2023" name="Hortic Res">
        <title>Pangenome of water caltrop reveals structural variations and asymmetric subgenome divergence after allopolyploidization.</title>
        <authorList>
            <person name="Zhang X."/>
            <person name="Chen Y."/>
            <person name="Wang L."/>
            <person name="Yuan Y."/>
            <person name="Fang M."/>
            <person name="Shi L."/>
            <person name="Lu R."/>
            <person name="Comes H.P."/>
            <person name="Ma Y."/>
            <person name="Chen Y."/>
            <person name="Huang G."/>
            <person name="Zhou Y."/>
            <person name="Zheng Z."/>
            <person name="Qiu Y."/>
        </authorList>
    </citation>
    <scope>NUCLEOTIDE SEQUENCE [LARGE SCALE GENOMIC DNA]</scope>
    <source>
        <tissue evidence="3">Roots</tissue>
    </source>
</reference>
<accession>A0AAN7GMJ5</accession>
<proteinExistence type="predicted"/>
<evidence type="ECO:0000313" key="4">
    <source>
        <dbReference type="Proteomes" id="UP001345219"/>
    </source>
</evidence>
<dbReference type="PANTHER" id="PTHR34799">
    <property type="entry name" value="OS07G0656300 PROTEIN"/>
    <property type="match status" value="1"/>
</dbReference>
<sequence length="272" mass="29784">MAETPFPCSLERTVASALLLLSSSAPPSTALLHSELQADADDAAVEGNQNSSTSLESADSKSCSSSLTCKDSSDEIRAPKLKFIAVAAHRHEFKLQLGPSVRLNKSWNLNHRKSNFVEAFTKSTEFESEKDVSCLSSTSSGDSSIITQKLNKGKAKQASALDEHSAEKPVGSAHIRRRADAILKFLAKGSASEVKIRQVLGDSPDTSKALRILLKREEVTRSGRGGRHHPYIYMFAINFKKIEFTPDETSTLRGKEPRKVKGLSLRLRPIYN</sequence>
<dbReference type="InterPro" id="IPR057523">
    <property type="entry name" value="HTH_74"/>
</dbReference>
<dbReference type="EMBL" id="JAXIOK010000018">
    <property type="protein sequence ID" value="KAK4749465.1"/>
    <property type="molecule type" value="Genomic_DNA"/>
</dbReference>
<evidence type="ECO:0000259" key="2">
    <source>
        <dbReference type="Pfam" id="PF25370"/>
    </source>
</evidence>
<dbReference type="Pfam" id="PF25370">
    <property type="entry name" value="HTH_74"/>
    <property type="match status" value="1"/>
</dbReference>
<protein>
    <recommendedName>
        <fullName evidence="2">HTH three-helical bundle domain-containing protein</fullName>
    </recommendedName>
</protein>
<evidence type="ECO:0000313" key="3">
    <source>
        <dbReference type="EMBL" id="KAK4749465.1"/>
    </source>
</evidence>
<comment type="caution">
    <text evidence="3">The sequence shown here is derived from an EMBL/GenBank/DDBJ whole genome shotgun (WGS) entry which is preliminary data.</text>
</comment>
<organism evidence="3 4">
    <name type="scientific">Trapa incisa</name>
    <dbReference type="NCBI Taxonomy" id="236973"/>
    <lineage>
        <taxon>Eukaryota</taxon>
        <taxon>Viridiplantae</taxon>
        <taxon>Streptophyta</taxon>
        <taxon>Embryophyta</taxon>
        <taxon>Tracheophyta</taxon>
        <taxon>Spermatophyta</taxon>
        <taxon>Magnoliopsida</taxon>
        <taxon>eudicotyledons</taxon>
        <taxon>Gunneridae</taxon>
        <taxon>Pentapetalae</taxon>
        <taxon>rosids</taxon>
        <taxon>malvids</taxon>
        <taxon>Myrtales</taxon>
        <taxon>Lythraceae</taxon>
        <taxon>Trapa</taxon>
    </lineage>
</organism>
<feature type="region of interest" description="Disordered" evidence="1">
    <location>
        <begin position="45"/>
        <end position="70"/>
    </location>
</feature>
<gene>
    <name evidence="3" type="ORF">SAY87_026914</name>
</gene>
<name>A0AAN7GMJ5_9MYRT</name>